<dbReference type="AlphaFoldDB" id="A0A1D9MEI7"/>
<evidence type="ECO:0000259" key="1">
    <source>
        <dbReference type="Pfam" id="PF06877"/>
    </source>
</evidence>
<evidence type="ECO:0000313" key="3">
    <source>
        <dbReference type="Proteomes" id="UP000176562"/>
    </source>
</evidence>
<dbReference type="SUPFAM" id="SSF89946">
    <property type="entry name" value="Hypothetical protein VC0424"/>
    <property type="match status" value="1"/>
</dbReference>
<organism evidence="2 3">
    <name type="scientific">Rhodobacter xanthinilyticus</name>
    <dbReference type="NCBI Taxonomy" id="1850250"/>
    <lineage>
        <taxon>Bacteria</taxon>
        <taxon>Pseudomonadati</taxon>
        <taxon>Pseudomonadota</taxon>
        <taxon>Alphaproteobacteria</taxon>
        <taxon>Rhodobacterales</taxon>
        <taxon>Rhodobacter group</taxon>
        <taxon>Rhodobacter</taxon>
    </lineage>
</organism>
<accession>A0A1D9MEI7</accession>
<dbReference type="Proteomes" id="UP000176562">
    <property type="component" value="Chromosome"/>
</dbReference>
<sequence>MELEELKAETAKFFAQLEAEGGLPAQAVAVFRFLPEGPDADWDAFSEAAEAGGFEVSWYEAEGDEPECLEVETPPGVPSAAWIWSWEEPLILLGALHGFAAEGWGIEGV</sequence>
<reference evidence="2 3" key="1">
    <citation type="submission" date="2016-10" db="EMBL/GenBank/DDBJ databases">
        <title>Rhodobacter sp. LPB0142, isolated from sea water.</title>
        <authorList>
            <person name="Kim E."/>
            <person name="Yi H."/>
        </authorList>
    </citation>
    <scope>NUCLEOTIDE SEQUENCE [LARGE SCALE GENOMIC DNA]</scope>
    <source>
        <strain evidence="2 3">LPB0142</strain>
    </source>
</reference>
<dbReference type="RefSeq" id="WP_068765014.1">
    <property type="nucleotide sequence ID" value="NZ_CP017781.1"/>
</dbReference>
<keyword evidence="3" id="KW-1185">Reference proteome</keyword>
<dbReference type="KEGG" id="rhp:LPB142_13775"/>
<dbReference type="Pfam" id="PF06877">
    <property type="entry name" value="RraB"/>
    <property type="match status" value="1"/>
</dbReference>
<evidence type="ECO:0000313" key="2">
    <source>
        <dbReference type="EMBL" id="AOZ70256.1"/>
    </source>
</evidence>
<feature type="domain" description="Regulator of ribonuclease activity B" evidence="1">
    <location>
        <begin position="8"/>
        <end position="105"/>
    </location>
</feature>
<name>A0A1D9MEI7_9RHOB</name>
<dbReference type="InterPro" id="IPR036701">
    <property type="entry name" value="RraB-like_sf"/>
</dbReference>
<dbReference type="EMBL" id="CP017781">
    <property type="protein sequence ID" value="AOZ70256.1"/>
    <property type="molecule type" value="Genomic_DNA"/>
</dbReference>
<gene>
    <name evidence="2" type="ORF">LPB142_13775</name>
</gene>
<protein>
    <recommendedName>
        <fullName evidence="1">Regulator of ribonuclease activity B domain-containing protein</fullName>
    </recommendedName>
</protein>
<dbReference type="STRING" id="1850250.LPB142_13775"/>
<proteinExistence type="predicted"/>
<dbReference type="InterPro" id="IPR009671">
    <property type="entry name" value="RraB_dom"/>
</dbReference>